<evidence type="ECO:0000259" key="1">
    <source>
        <dbReference type="Pfam" id="PF02464"/>
    </source>
</evidence>
<proteinExistence type="predicted"/>
<comment type="caution">
    <text evidence="2">The sequence shown here is derived from an EMBL/GenBank/DDBJ whole genome shotgun (WGS) entry which is preliminary data.</text>
</comment>
<gene>
    <name evidence="2" type="ORF">OEW28_15380</name>
</gene>
<dbReference type="InterPro" id="IPR036653">
    <property type="entry name" value="CinA-like_C"/>
</dbReference>
<dbReference type="Gene3D" id="3.90.950.20">
    <property type="entry name" value="CinA-like"/>
    <property type="match status" value="1"/>
</dbReference>
<evidence type="ECO:0000313" key="2">
    <source>
        <dbReference type="EMBL" id="MCV2870012.1"/>
    </source>
</evidence>
<protein>
    <submittedName>
        <fullName evidence="2">CinA family protein</fullName>
    </submittedName>
</protein>
<dbReference type="EMBL" id="JAOWKY010000004">
    <property type="protein sequence ID" value="MCV2870012.1"/>
    <property type="molecule type" value="Genomic_DNA"/>
</dbReference>
<feature type="domain" description="CinA C-terminal" evidence="1">
    <location>
        <begin position="4"/>
        <end position="154"/>
    </location>
</feature>
<dbReference type="SUPFAM" id="SSF142433">
    <property type="entry name" value="CinA-like"/>
    <property type="match status" value="1"/>
</dbReference>
<dbReference type="InterPro" id="IPR008136">
    <property type="entry name" value="CinA_C"/>
</dbReference>
<reference evidence="2 3" key="1">
    <citation type="submission" date="2022-10" db="EMBL/GenBank/DDBJ databases">
        <title>Defluviimonas sp. nov., isolated from ocean surface water.</title>
        <authorList>
            <person name="He W."/>
            <person name="Wang L."/>
            <person name="Zhang D.-F."/>
        </authorList>
    </citation>
    <scope>NUCLEOTIDE SEQUENCE [LARGE SCALE GENOMIC DNA]</scope>
    <source>
        <strain evidence="2 3">WL0002</strain>
    </source>
</reference>
<dbReference type="Pfam" id="PF02464">
    <property type="entry name" value="CinA"/>
    <property type="match status" value="1"/>
</dbReference>
<dbReference type="RefSeq" id="WP_263735681.1">
    <property type="nucleotide sequence ID" value="NZ_JAOWKY010000004.1"/>
</dbReference>
<dbReference type="NCBIfam" id="TIGR00199">
    <property type="entry name" value="PncC_domain"/>
    <property type="match status" value="1"/>
</dbReference>
<name>A0ABT2ZFW9_9RHOB</name>
<sequence length="157" mass="16016">MTRAESILSLARRKGVMIATAESCTGGMVAAALTDVAGSSDIFDCGFVTYSNAAKVSMLGVSDRTLEAHGAVSEPVAREMADGALERSRAALAVSVTGIAGPGGSEFKPEGRVCFGLAVRGRPTTVETVEFGALGRGAVRGASVDHALDLLIRSLSD</sequence>
<evidence type="ECO:0000313" key="3">
    <source>
        <dbReference type="Proteomes" id="UP001652542"/>
    </source>
</evidence>
<accession>A0ABT2ZFW9</accession>
<organism evidence="2 3">
    <name type="scientific">Albidovulum marisflavi</name>
    <dbReference type="NCBI Taxonomy" id="2984159"/>
    <lineage>
        <taxon>Bacteria</taxon>
        <taxon>Pseudomonadati</taxon>
        <taxon>Pseudomonadota</taxon>
        <taxon>Alphaproteobacteria</taxon>
        <taxon>Rhodobacterales</taxon>
        <taxon>Paracoccaceae</taxon>
        <taxon>Albidovulum</taxon>
    </lineage>
</organism>
<keyword evidence="3" id="KW-1185">Reference proteome</keyword>
<dbReference type="Proteomes" id="UP001652542">
    <property type="component" value="Unassembled WGS sequence"/>
</dbReference>